<dbReference type="InterPro" id="IPR011990">
    <property type="entry name" value="TPR-like_helical_dom_sf"/>
</dbReference>
<organism evidence="1 2">
    <name type="scientific">Devosia nanyangense</name>
    <dbReference type="NCBI Taxonomy" id="1228055"/>
    <lineage>
        <taxon>Bacteria</taxon>
        <taxon>Pseudomonadati</taxon>
        <taxon>Pseudomonadota</taxon>
        <taxon>Alphaproteobacteria</taxon>
        <taxon>Hyphomicrobiales</taxon>
        <taxon>Devosiaceae</taxon>
        <taxon>Devosia</taxon>
    </lineage>
</organism>
<dbReference type="SUPFAM" id="SSF48452">
    <property type="entry name" value="TPR-like"/>
    <property type="match status" value="1"/>
</dbReference>
<dbReference type="AlphaFoldDB" id="A0A933L852"/>
<dbReference type="Proteomes" id="UP000782610">
    <property type="component" value="Unassembled WGS sequence"/>
</dbReference>
<sequence>MVASLKPLFLSSCFQDPLGEKLGIRARVQKVTGGDRDAAGSSRPVWMAEDFPELDPTSPLPGIEKAQLCLDGVRAAECFVAVLSHRHGWPVEVDGAGTVPSSFFEAELFEAALLEKPAFIFLLDGFDPIDRLSNLLKLLGPFFPGMDLTPLSEDEILRRISHLIARYERPRWMRLPLAAPRVVPLAKTLIDLRHRPYDVRSGLPPLRFVGRSGDASLPIPDPAVVAAVIEKARASPKNQTRLMLLWFAIRALMRAPIADPAFAHLLPLWSDAFGAWASAGAWYGLHAHIGMGCIAALGSAAEVRALQGSGPEAWRTLPHGPLATEYYSLARITRSPPGILDLALQHVNAAIEAGAGVPSHAMAIRASIYREMGNMAAALAEYERVCDLRRGEGAGFGEAQNEYGFALVLAGRTREGLRLMEEGIAKETRPDFRIRATRKLALGHARSGHLIRALDLAVMAHDTAVEVGAYDQIRGLERMAKQIDRLRFWRL</sequence>
<name>A0A933L852_9HYPH</name>
<dbReference type="Gene3D" id="1.25.40.10">
    <property type="entry name" value="Tetratricopeptide repeat domain"/>
    <property type="match status" value="1"/>
</dbReference>
<dbReference type="EMBL" id="JACRAF010000069">
    <property type="protein sequence ID" value="MBI4924115.1"/>
    <property type="molecule type" value="Genomic_DNA"/>
</dbReference>
<proteinExistence type="predicted"/>
<evidence type="ECO:0008006" key="3">
    <source>
        <dbReference type="Google" id="ProtNLM"/>
    </source>
</evidence>
<evidence type="ECO:0000313" key="1">
    <source>
        <dbReference type="EMBL" id="MBI4924115.1"/>
    </source>
</evidence>
<protein>
    <recommendedName>
        <fullName evidence="3">DUF4062 domain-containing protein</fullName>
    </recommendedName>
</protein>
<accession>A0A933L852</accession>
<evidence type="ECO:0000313" key="2">
    <source>
        <dbReference type="Proteomes" id="UP000782610"/>
    </source>
</evidence>
<reference evidence="1" key="1">
    <citation type="submission" date="2020-07" db="EMBL/GenBank/DDBJ databases">
        <title>Huge and variable diversity of episymbiotic CPR bacteria and DPANN archaea in groundwater ecosystems.</title>
        <authorList>
            <person name="He C.Y."/>
            <person name="Keren R."/>
            <person name="Whittaker M."/>
            <person name="Farag I.F."/>
            <person name="Doudna J."/>
            <person name="Cate J.H.D."/>
            <person name="Banfield J.F."/>
        </authorList>
    </citation>
    <scope>NUCLEOTIDE SEQUENCE</scope>
    <source>
        <strain evidence="1">NC_groundwater_1586_Pr3_B-0.1um_66_15</strain>
    </source>
</reference>
<gene>
    <name evidence="1" type="ORF">HY834_20460</name>
</gene>
<comment type="caution">
    <text evidence="1">The sequence shown here is derived from an EMBL/GenBank/DDBJ whole genome shotgun (WGS) entry which is preliminary data.</text>
</comment>